<dbReference type="InterPro" id="IPR050515">
    <property type="entry name" value="Beta-lactam/transpept"/>
</dbReference>
<dbReference type="PANTHER" id="PTHR30627">
    <property type="entry name" value="PEPTIDOGLYCAN D,D-TRANSPEPTIDASE"/>
    <property type="match status" value="1"/>
</dbReference>
<dbReference type="InterPro" id="IPR032710">
    <property type="entry name" value="NTF2-like_dom_sf"/>
</dbReference>
<accession>A0ABD0BM81</accession>
<dbReference type="SUPFAM" id="SSF56601">
    <property type="entry name" value="beta-lactamase/transpeptidase-like"/>
    <property type="match status" value="1"/>
</dbReference>
<sequence length="642" mass="68048">MVLEDIVVFHYKHSGVADKVCSLNVSLTPMSMPTNSTLKTMVSLGISVCLFSGTLVACTPKPALADPTAKAFLADLADSNFSAAGARTDNSEKVSSVLESSWKGLQAERLRAEITSVDTKDTIATAKYTMTWDLPRDRTFSYETSMTLNRINGEWKIRWQPSALHPRLGANQHLELRAINAERASVVSSDGAEILVPGIKYRLLIDATSVTDKDTVARTVAAHLQSARSHDETIPEIKANELADNLKAAKGRYSVALLSQQTGEALQGQLIGINGVTLNKEAALVNKDPRFAPDIIKRVSNIVDSQLEGDNGWTVSSVTADGAALENIEYHAPKVAPAVKISIDQKVQQAAESAVNLRKDMKTMIVAIRPSSGEILAVAQTPKADEEGDLALNGQFPPGSTFKVVTASAGIQDQGLNSGSIVPCPGTMNIYGRTVTNYNAFSLGNVPLQKAFARSCNTTFANISEQLAQGHLKHIGSQFGIGVDYDIPGLNTLTGSIPEGETPLDRTEAGYGQGKVLVSPFGMALMSATAAAGKTPTPTLISGRETKMDKHPEALRPETIDQLRSLMGAVTKPGGTAAGMSAGGEIFGKTGEAEINGGSHAWFTGYRGDLAFATLVVLGGGSEASVAITDNFLRNLDELNAH</sequence>
<dbReference type="PANTHER" id="PTHR30627:SF24">
    <property type="entry name" value="PENICILLIN-BINDING PROTEIN 4B"/>
    <property type="match status" value="1"/>
</dbReference>
<dbReference type="Pfam" id="PF05223">
    <property type="entry name" value="MecA_N"/>
    <property type="match status" value="1"/>
</dbReference>
<gene>
    <name evidence="3" type="ORF">CULCOIPH005_18800</name>
</gene>
<proteinExistence type="predicted"/>
<feature type="domain" description="NTF2-like N-terminal transpeptidase" evidence="2">
    <location>
        <begin position="65"/>
        <end position="172"/>
    </location>
</feature>
<evidence type="ECO:0000259" key="1">
    <source>
        <dbReference type="Pfam" id="PF00905"/>
    </source>
</evidence>
<feature type="domain" description="Penicillin-binding protein transpeptidase" evidence="1">
    <location>
        <begin position="364"/>
        <end position="620"/>
    </location>
</feature>
<comment type="caution">
    <text evidence="3">The sequence shown here is derived from an EMBL/GenBank/DDBJ whole genome shotgun (WGS) entry which is preliminary data.</text>
</comment>
<reference evidence="3 4" key="1">
    <citation type="submission" date="2021-11" db="EMBL/GenBank/DDBJ databases">
        <title>Whole genome sequences of diphtheriae toxin producing Corynebacterium ulcerans isolates from cats in Osaka, Japan.</title>
        <authorList>
            <person name="Umeda K."/>
            <person name="Hirai Y."/>
        </authorList>
    </citation>
    <scope>NUCLEOTIDE SEQUENCE [LARGE SCALE GENOMIC DNA]</scope>
    <source>
        <strain evidence="3 4">12109B-1</strain>
    </source>
</reference>
<organism evidence="3 4">
    <name type="scientific">Corynebacterium ulcerans</name>
    <dbReference type="NCBI Taxonomy" id="65058"/>
    <lineage>
        <taxon>Bacteria</taxon>
        <taxon>Bacillati</taxon>
        <taxon>Actinomycetota</taxon>
        <taxon>Actinomycetes</taxon>
        <taxon>Mycobacteriales</taxon>
        <taxon>Corynebacteriaceae</taxon>
        <taxon>Corynebacterium</taxon>
    </lineage>
</organism>
<dbReference type="Pfam" id="PF00905">
    <property type="entry name" value="Transpeptidase"/>
    <property type="match status" value="1"/>
</dbReference>
<dbReference type="InterPro" id="IPR012338">
    <property type="entry name" value="Beta-lactam/transpept-like"/>
</dbReference>
<name>A0ABD0BM81_CORUL</name>
<evidence type="ECO:0000313" key="3">
    <source>
        <dbReference type="EMBL" id="GJJ43691.1"/>
    </source>
</evidence>
<protein>
    <submittedName>
        <fullName evidence="3">Cell division protein FtsI</fullName>
    </submittedName>
</protein>
<dbReference type="EMBL" id="BQFK01000005">
    <property type="protein sequence ID" value="GJJ43691.1"/>
    <property type="molecule type" value="Genomic_DNA"/>
</dbReference>
<dbReference type="AlphaFoldDB" id="A0ABD0BM81"/>
<dbReference type="Proteomes" id="UP001205910">
    <property type="component" value="Unassembled WGS sequence"/>
</dbReference>
<dbReference type="InterPro" id="IPR001460">
    <property type="entry name" value="PCN-bd_Tpept"/>
</dbReference>
<dbReference type="SUPFAM" id="SSF54427">
    <property type="entry name" value="NTF2-like"/>
    <property type="match status" value="1"/>
</dbReference>
<dbReference type="Gene3D" id="3.40.710.10">
    <property type="entry name" value="DD-peptidase/beta-lactamase superfamily"/>
    <property type="match status" value="1"/>
</dbReference>
<keyword evidence="3" id="KW-0131">Cell cycle</keyword>
<dbReference type="GO" id="GO:0051301">
    <property type="term" value="P:cell division"/>
    <property type="evidence" value="ECO:0007669"/>
    <property type="project" value="UniProtKB-KW"/>
</dbReference>
<dbReference type="Gene3D" id="3.10.450.50">
    <property type="match status" value="1"/>
</dbReference>
<evidence type="ECO:0000313" key="4">
    <source>
        <dbReference type="Proteomes" id="UP001205910"/>
    </source>
</evidence>
<evidence type="ECO:0000259" key="2">
    <source>
        <dbReference type="Pfam" id="PF05223"/>
    </source>
</evidence>
<keyword evidence="3" id="KW-0132">Cell division</keyword>
<dbReference type="InterPro" id="IPR007887">
    <property type="entry name" value="MecA_N"/>
</dbReference>